<protein>
    <submittedName>
        <fullName evidence="1">Hydratase</fullName>
    </submittedName>
</protein>
<comment type="caution">
    <text evidence="1">The sequence shown here is derived from an EMBL/GenBank/DDBJ whole genome shotgun (WGS) entry which is preliminary data.</text>
</comment>
<dbReference type="OrthoDB" id="9792137at2"/>
<keyword evidence="2" id="KW-1185">Reference proteome</keyword>
<dbReference type="PANTHER" id="PTHR30143">
    <property type="entry name" value="ACID HYDRATASE"/>
    <property type="match status" value="1"/>
</dbReference>
<accession>A0A3P1SQE3</accession>
<gene>
    <name evidence="1" type="ORF">EHS89_10735</name>
</gene>
<reference evidence="1 2" key="1">
    <citation type="submission" date="2018-11" db="EMBL/GenBank/DDBJ databases">
        <title>The draft genome sequence of Amphritea balenae JAMM 1525T.</title>
        <authorList>
            <person name="Fang Z."/>
            <person name="Zhang Y."/>
            <person name="Han X."/>
        </authorList>
    </citation>
    <scope>NUCLEOTIDE SEQUENCE [LARGE SCALE GENOMIC DNA]</scope>
    <source>
        <strain evidence="1 2">JAMM 1525</strain>
    </source>
</reference>
<evidence type="ECO:0000313" key="1">
    <source>
        <dbReference type="EMBL" id="RRC99310.1"/>
    </source>
</evidence>
<organism evidence="1 2">
    <name type="scientific">Amphritea balenae</name>
    <dbReference type="NCBI Taxonomy" id="452629"/>
    <lineage>
        <taxon>Bacteria</taxon>
        <taxon>Pseudomonadati</taxon>
        <taxon>Pseudomonadota</taxon>
        <taxon>Gammaproteobacteria</taxon>
        <taxon>Oceanospirillales</taxon>
        <taxon>Oceanospirillaceae</taxon>
        <taxon>Amphritea</taxon>
    </lineage>
</organism>
<proteinExistence type="predicted"/>
<dbReference type="Gene3D" id="3.90.850.10">
    <property type="entry name" value="Fumarylacetoacetase-like, C-terminal domain"/>
    <property type="match status" value="1"/>
</dbReference>
<dbReference type="SUPFAM" id="SSF56529">
    <property type="entry name" value="FAH"/>
    <property type="match status" value="1"/>
</dbReference>
<dbReference type="AlphaFoldDB" id="A0A3P1SQE3"/>
<sequence length="266" mass="29647">MQREQVKLAAELLIQRRLSNQLTARLDKVLRPETVEQALAIQQQLINQMPDTVGGWKTALPISDSGMNDLPVVAPIFSNTVYDRSPCPIHLDEGVCKIEPEIAFRFQHDLPARNKAYSDQEITEALSGAHLSLELIQNRYLQSEEAGFLEHLADCLFNQGLYIGPEISLDQAFSASHIDLTLTRFPDASDTNSPAIEVLAGIHPNQYPQLPLFWLVIFLSQRGIDIKAGQYVITSSYAGVIEVSADQEFSLEYGDLGSVLLHFDLK</sequence>
<dbReference type="Proteomes" id="UP000267535">
    <property type="component" value="Unassembled WGS sequence"/>
</dbReference>
<dbReference type="GO" id="GO:0008684">
    <property type="term" value="F:2-oxopent-4-enoate hydratase activity"/>
    <property type="evidence" value="ECO:0007669"/>
    <property type="project" value="TreeGrafter"/>
</dbReference>
<dbReference type="InterPro" id="IPR050772">
    <property type="entry name" value="Hydratase-Decarb/MhpD_sf"/>
</dbReference>
<evidence type="ECO:0000313" key="2">
    <source>
        <dbReference type="Proteomes" id="UP000267535"/>
    </source>
</evidence>
<name>A0A3P1SQE3_9GAMM</name>
<dbReference type="RefSeq" id="WP_124926148.1">
    <property type="nucleotide sequence ID" value="NZ_BMOH01000004.1"/>
</dbReference>
<dbReference type="GO" id="GO:0005737">
    <property type="term" value="C:cytoplasm"/>
    <property type="evidence" value="ECO:0007669"/>
    <property type="project" value="TreeGrafter"/>
</dbReference>
<dbReference type="EMBL" id="RQXV01000005">
    <property type="protein sequence ID" value="RRC99310.1"/>
    <property type="molecule type" value="Genomic_DNA"/>
</dbReference>
<dbReference type="PANTHER" id="PTHR30143:SF0">
    <property type="entry name" value="2-KETO-4-PENTENOATE HYDRATASE"/>
    <property type="match status" value="1"/>
</dbReference>
<dbReference type="InterPro" id="IPR036663">
    <property type="entry name" value="Fumarylacetoacetase_C_sf"/>
</dbReference>